<dbReference type="Pfam" id="PF02082">
    <property type="entry name" value="Rrf2"/>
    <property type="match status" value="1"/>
</dbReference>
<dbReference type="Gene3D" id="1.10.10.10">
    <property type="entry name" value="Winged helix-like DNA-binding domain superfamily/Winged helix DNA-binding domain"/>
    <property type="match status" value="1"/>
</dbReference>
<dbReference type="SUPFAM" id="SSF46785">
    <property type="entry name" value="Winged helix' DNA-binding domain"/>
    <property type="match status" value="1"/>
</dbReference>
<reference evidence="2" key="1">
    <citation type="submission" date="2011-03" db="EMBL/GenBank/DDBJ databases">
        <title>Draft genome sequence of Brevundimonas diminuta.</title>
        <authorList>
            <person name="Brown P.J.B."/>
            <person name="Buechlein A."/>
            <person name="Hemmerich C."/>
            <person name="Brun Y.V."/>
        </authorList>
    </citation>
    <scope>NUCLEOTIDE SEQUENCE [LARGE SCALE GENOMIC DNA]</scope>
    <source>
        <strain evidence="2">C19</strain>
    </source>
</reference>
<dbReference type="InterPro" id="IPR036390">
    <property type="entry name" value="WH_DNA-bd_sf"/>
</dbReference>
<protein>
    <submittedName>
        <fullName evidence="1">Transcriptional regulator family protein</fullName>
    </submittedName>
</protein>
<dbReference type="PANTHER" id="PTHR33221:SF15">
    <property type="entry name" value="HTH-TYPE TRANSCRIPTIONAL REGULATOR YWGB-RELATED"/>
    <property type="match status" value="1"/>
</dbReference>
<dbReference type="InterPro" id="IPR000944">
    <property type="entry name" value="Tscrpt_reg_Rrf2"/>
</dbReference>
<dbReference type="EMBL" id="GL883077">
    <property type="protein sequence ID" value="EGF92044.1"/>
    <property type="molecule type" value="Genomic_DNA"/>
</dbReference>
<evidence type="ECO:0000313" key="2">
    <source>
        <dbReference type="Proteomes" id="UP000006512"/>
    </source>
</evidence>
<dbReference type="OrthoDB" id="9800506at2"/>
<dbReference type="InterPro" id="IPR036388">
    <property type="entry name" value="WH-like_DNA-bd_sf"/>
</dbReference>
<dbReference type="RefSeq" id="WP_006271214.1">
    <property type="nucleotide sequence ID" value="NZ_GL883077.1"/>
</dbReference>
<dbReference type="PANTHER" id="PTHR33221">
    <property type="entry name" value="WINGED HELIX-TURN-HELIX TRANSCRIPTIONAL REGULATOR, RRF2 FAMILY"/>
    <property type="match status" value="1"/>
</dbReference>
<keyword evidence="2" id="KW-1185">Reference proteome</keyword>
<proteinExistence type="predicted"/>
<dbReference type="PROSITE" id="PS51197">
    <property type="entry name" value="HTH_RRF2_2"/>
    <property type="match status" value="1"/>
</dbReference>
<accession>F4QK17</accession>
<name>F4QK17_9CAUL</name>
<dbReference type="STRING" id="715226.ABI_04760"/>
<dbReference type="eggNOG" id="COG1959">
    <property type="taxonomic scope" value="Bacteria"/>
</dbReference>
<sequence>MSDSQRFPVAAHTLAYLAHRNAYSREAAVSSSVLAASIPTNPVVIRRMTTQLAKAGLVATCSGVAGGAWLLKRPEDIRLDEVLRAVNGCAHLGSAPIGAEGCPVSQAIPKAVNSAMQLANQAASEALATVTVADLLRHVGSVTPQGEKIPA</sequence>
<dbReference type="AlphaFoldDB" id="F4QK17"/>
<dbReference type="HOGENOM" id="CLU_107144_4_1_5"/>
<dbReference type="Proteomes" id="UP000006512">
    <property type="component" value="Unassembled WGS sequence"/>
</dbReference>
<gene>
    <name evidence="1" type="ORF">ABI_04760</name>
</gene>
<dbReference type="GO" id="GO:0003700">
    <property type="term" value="F:DNA-binding transcription factor activity"/>
    <property type="evidence" value="ECO:0007669"/>
    <property type="project" value="TreeGrafter"/>
</dbReference>
<organism evidence="1 2">
    <name type="scientific">Asticcacaulis biprosthecium C19</name>
    <dbReference type="NCBI Taxonomy" id="715226"/>
    <lineage>
        <taxon>Bacteria</taxon>
        <taxon>Pseudomonadati</taxon>
        <taxon>Pseudomonadota</taxon>
        <taxon>Alphaproteobacteria</taxon>
        <taxon>Caulobacterales</taxon>
        <taxon>Caulobacteraceae</taxon>
        <taxon>Asticcacaulis</taxon>
    </lineage>
</organism>
<dbReference type="GO" id="GO:0005829">
    <property type="term" value="C:cytosol"/>
    <property type="evidence" value="ECO:0007669"/>
    <property type="project" value="TreeGrafter"/>
</dbReference>
<evidence type="ECO:0000313" key="1">
    <source>
        <dbReference type="EMBL" id="EGF92044.1"/>
    </source>
</evidence>